<evidence type="ECO:0000259" key="5">
    <source>
        <dbReference type="PROSITE" id="PS51007"/>
    </source>
</evidence>
<dbReference type="SUPFAM" id="SSF46626">
    <property type="entry name" value="Cytochrome c"/>
    <property type="match status" value="1"/>
</dbReference>
<name>A0A6S6TS84_9BACT</name>
<reference evidence="6" key="1">
    <citation type="submission" date="2020-01" db="EMBL/GenBank/DDBJ databases">
        <authorList>
            <person name="Meier V. D."/>
            <person name="Meier V D."/>
        </authorList>
    </citation>
    <scope>NUCLEOTIDE SEQUENCE</scope>
    <source>
        <strain evidence="6">HLG_WM_MAG_04</strain>
    </source>
</reference>
<feature type="domain" description="Cytochrome c" evidence="5">
    <location>
        <begin position="13"/>
        <end position="96"/>
    </location>
</feature>
<proteinExistence type="predicted"/>
<dbReference type="GO" id="GO:0009055">
    <property type="term" value="F:electron transfer activity"/>
    <property type="evidence" value="ECO:0007669"/>
    <property type="project" value="InterPro"/>
</dbReference>
<keyword evidence="3 4" id="KW-0408">Iron</keyword>
<evidence type="ECO:0000313" key="6">
    <source>
        <dbReference type="EMBL" id="CAA6822214.1"/>
    </source>
</evidence>
<keyword evidence="1 4" id="KW-0349">Heme</keyword>
<evidence type="ECO:0000256" key="1">
    <source>
        <dbReference type="ARBA" id="ARBA00022617"/>
    </source>
</evidence>
<gene>
    <name evidence="6" type="ORF">HELGO_WM1855</name>
</gene>
<sequence>MKKTLLFGLTTLALLANNEELYKNCAGCHGEHGEIAALGQSKIITGQDINLTIKQLTAYKDGELNKYGLGNIMQLQLSTLNKEEIEILATYIKNMKKMKNLPPEESLTQ</sequence>
<dbReference type="PROSITE" id="PS51007">
    <property type="entry name" value="CYTC"/>
    <property type="match status" value="1"/>
</dbReference>
<dbReference type="AlphaFoldDB" id="A0A6S6TS84"/>
<evidence type="ECO:0000256" key="4">
    <source>
        <dbReference type="PROSITE-ProRule" id="PRU00433"/>
    </source>
</evidence>
<organism evidence="6">
    <name type="scientific">uncultured Sulfurovum sp</name>
    <dbReference type="NCBI Taxonomy" id="269237"/>
    <lineage>
        <taxon>Bacteria</taxon>
        <taxon>Pseudomonadati</taxon>
        <taxon>Campylobacterota</taxon>
        <taxon>Epsilonproteobacteria</taxon>
        <taxon>Campylobacterales</taxon>
        <taxon>Sulfurovaceae</taxon>
        <taxon>Sulfurovum</taxon>
        <taxon>environmental samples</taxon>
    </lineage>
</organism>
<dbReference type="Gene3D" id="1.10.760.10">
    <property type="entry name" value="Cytochrome c-like domain"/>
    <property type="match status" value="1"/>
</dbReference>
<dbReference type="GO" id="GO:0046872">
    <property type="term" value="F:metal ion binding"/>
    <property type="evidence" value="ECO:0007669"/>
    <property type="project" value="UniProtKB-KW"/>
</dbReference>
<accession>A0A6S6TS84</accession>
<protein>
    <recommendedName>
        <fullName evidence="5">Cytochrome c domain-containing protein</fullName>
    </recommendedName>
</protein>
<dbReference type="Pfam" id="PF00034">
    <property type="entry name" value="Cytochrom_C"/>
    <property type="match status" value="1"/>
</dbReference>
<dbReference type="InterPro" id="IPR036909">
    <property type="entry name" value="Cyt_c-like_dom_sf"/>
</dbReference>
<evidence type="ECO:0000256" key="2">
    <source>
        <dbReference type="ARBA" id="ARBA00022723"/>
    </source>
</evidence>
<evidence type="ECO:0000256" key="3">
    <source>
        <dbReference type="ARBA" id="ARBA00023004"/>
    </source>
</evidence>
<dbReference type="GO" id="GO:0020037">
    <property type="term" value="F:heme binding"/>
    <property type="evidence" value="ECO:0007669"/>
    <property type="project" value="InterPro"/>
</dbReference>
<keyword evidence="2 4" id="KW-0479">Metal-binding</keyword>
<dbReference type="EMBL" id="CACVAX010000059">
    <property type="protein sequence ID" value="CAA6822214.1"/>
    <property type="molecule type" value="Genomic_DNA"/>
</dbReference>
<dbReference type="InterPro" id="IPR009056">
    <property type="entry name" value="Cyt_c-like_dom"/>
</dbReference>